<keyword evidence="3" id="KW-1185">Reference proteome</keyword>
<dbReference type="OrthoDB" id="5334845at2759"/>
<gene>
    <name evidence="2" type="ORF">AALP_AAs58271U000100</name>
</gene>
<proteinExistence type="predicted"/>
<evidence type="ECO:0000313" key="2">
    <source>
        <dbReference type="EMBL" id="KFK22423.1"/>
    </source>
</evidence>
<dbReference type="Gramene" id="KFK22423">
    <property type="protein sequence ID" value="KFK22423"/>
    <property type="gene ID" value="AALP_AAs58271U000100"/>
</dbReference>
<dbReference type="GO" id="GO:0016746">
    <property type="term" value="F:acyltransferase activity"/>
    <property type="evidence" value="ECO:0007669"/>
    <property type="project" value="InterPro"/>
</dbReference>
<protein>
    <recommendedName>
        <fullName evidence="1">Beta-ketoacyl synthase-like N-terminal domain-containing protein</fullName>
    </recommendedName>
</protein>
<dbReference type="Gene3D" id="3.40.47.10">
    <property type="match status" value="1"/>
</dbReference>
<dbReference type="Pfam" id="PF00109">
    <property type="entry name" value="ketoacyl-synt"/>
    <property type="match status" value="1"/>
</dbReference>
<dbReference type="InterPro" id="IPR016039">
    <property type="entry name" value="Thiolase-like"/>
</dbReference>
<organism evidence="2 3">
    <name type="scientific">Arabis alpina</name>
    <name type="common">Alpine rock-cress</name>
    <dbReference type="NCBI Taxonomy" id="50452"/>
    <lineage>
        <taxon>Eukaryota</taxon>
        <taxon>Viridiplantae</taxon>
        <taxon>Streptophyta</taxon>
        <taxon>Embryophyta</taxon>
        <taxon>Tracheophyta</taxon>
        <taxon>Spermatophyta</taxon>
        <taxon>Magnoliopsida</taxon>
        <taxon>eudicotyledons</taxon>
        <taxon>Gunneridae</taxon>
        <taxon>Pentapetalae</taxon>
        <taxon>rosids</taxon>
        <taxon>malvids</taxon>
        <taxon>Brassicales</taxon>
        <taxon>Brassicaceae</taxon>
        <taxon>Arabideae</taxon>
        <taxon>Arabis</taxon>
    </lineage>
</organism>
<dbReference type="Proteomes" id="UP000029120">
    <property type="component" value="Unassembled WGS sequence"/>
</dbReference>
<dbReference type="AlphaFoldDB" id="A0A087FXS1"/>
<name>A0A087FXS1_ARAAL</name>
<evidence type="ECO:0000313" key="3">
    <source>
        <dbReference type="Proteomes" id="UP000029120"/>
    </source>
</evidence>
<accession>A0A087FXS1</accession>
<dbReference type="EMBL" id="KL989403">
    <property type="protein sequence ID" value="KFK22423.1"/>
    <property type="molecule type" value="Genomic_DNA"/>
</dbReference>
<dbReference type="InterPro" id="IPR014030">
    <property type="entry name" value="Ketoacyl_synth_N"/>
</dbReference>
<dbReference type="SUPFAM" id="SSF53901">
    <property type="entry name" value="Thiolase-like"/>
    <property type="match status" value="1"/>
</dbReference>
<feature type="domain" description="Beta-ketoacyl synthase-like N-terminal" evidence="1">
    <location>
        <begin position="30"/>
        <end position="76"/>
    </location>
</feature>
<reference evidence="3" key="1">
    <citation type="journal article" date="2015" name="Nat. Plants">
        <title>Genome expansion of Arabis alpina linked with retrotransposition and reduced symmetric DNA methylation.</title>
        <authorList>
            <person name="Willing E.M."/>
            <person name="Rawat V."/>
            <person name="Mandakova T."/>
            <person name="Maumus F."/>
            <person name="James G.V."/>
            <person name="Nordstroem K.J."/>
            <person name="Becker C."/>
            <person name="Warthmann N."/>
            <person name="Chica C."/>
            <person name="Szarzynska B."/>
            <person name="Zytnicki M."/>
            <person name="Albani M.C."/>
            <person name="Kiefer C."/>
            <person name="Bergonzi S."/>
            <person name="Castaings L."/>
            <person name="Mateos J.L."/>
            <person name="Berns M.C."/>
            <person name="Bujdoso N."/>
            <person name="Piofczyk T."/>
            <person name="de Lorenzo L."/>
            <person name="Barrero-Sicilia C."/>
            <person name="Mateos I."/>
            <person name="Piednoel M."/>
            <person name="Hagmann J."/>
            <person name="Chen-Min-Tao R."/>
            <person name="Iglesias-Fernandez R."/>
            <person name="Schuster S.C."/>
            <person name="Alonso-Blanco C."/>
            <person name="Roudier F."/>
            <person name="Carbonero P."/>
            <person name="Paz-Ares J."/>
            <person name="Davis S.J."/>
            <person name="Pecinka A."/>
            <person name="Quesneville H."/>
            <person name="Colot V."/>
            <person name="Lysak M.A."/>
            <person name="Weigel D."/>
            <person name="Coupland G."/>
            <person name="Schneeberger K."/>
        </authorList>
    </citation>
    <scope>NUCLEOTIDE SEQUENCE [LARGE SCALE GENOMIC DNA]</scope>
    <source>
        <strain evidence="3">cv. Pajares</strain>
    </source>
</reference>
<dbReference type="eggNOG" id="KOG1394">
    <property type="taxonomic scope" value="Eukaryota"/>
</dbReference>
<evidence type="ECO:0000259" key="1">
    <source>
        <dbReference type="Pfam" id="PF00109"/>
    </source>
</evidence>
<sequence length="104" mass="11537">MWKQRPKLEIGISPGEFDEGLWLNSKLRNFTGHALCAADEALRDAELLPTEEEDKERTGVSIGGGIGSISDIVEAAQMISDKVKGFINKVQFFSPRSFMAFVYV</sequence>